<evidence type="ECO:0000313" key="3">
    <source>
        <dbReference type="Proteomes" id="UP000681414"/>
    </source>
</evidence>
<proteinExistence type="predicted"/>
<accession>A0A942YF31</accession>
<keyword evidence="3" id="KW-1185">Reference proteome</keyword>
<feature type="transmembrane region" description="Helical" evidence="1">
    <location>
        <begin position="63"/>
        <end position="83"/>
    </location>
</feature>
<evidence type="ECO:0000313" key="2">
    <source>
        <dbReference type="EMBL" id="MBS4194072.1"/>
    </source>
</evidence>
<name>A0A942YF31_9BACI</name>
<dbReference type="Proteomes" id="UP000681414">
    <property type="component" value="Unassembled WGS sequence"/>
</dbReference>
<gene>
    <name evidence="2" type="ORF">KHA97_03140</name>
</gene>
<reference evidence="2 3" key="1">
    <citation type="submission" date="2021-05" db="EMBL/GenBank/DDBJ databases">
        <title>Novel Bacillus species.</title>
        <authorList>
            <person name="Liu G."/>
        </authorList>
    </citation>
    <scope>NUCLEOTIDE SEQUENCE [LARGE SCALE GENOMIC DNA]</scope>
    <source>
        <strain evidence="3">FJAT-49780</strain>
    </source>
</reference>
<keyword evidence="1" id="KW-0472">Membrane</keyword>
<keyword evidence="1" id="KW-0812">Transmembrane</keyword>
<organism evidence="2 3">
    <name type="scientific">Lederbergia citri</name>
    <dbReference type="NCBI Taxonomy" id="2833580"/>
    <lineage>
        <taxon>Bacteria</taxon>
        <taxon>Bacillati</taxon>
        <taxon>Bacillota</taxon>
        <taxon>Bacilli</taxon>
        <taxon>Bacillales</taxon>
        <taxon>Bacillaceae</taxon>
        <taxon>Lederbergia</taxon>
    </lineage>
</organism>
<comment type="caution">
    <text evidence="2">The sequence shown here is derived from an EMBL/GenBank/DDBJ whole genome shotgun (WGS) entry which is preliminary data.</text>
</comment>
<dbReference type="EMBL" id="JAGYPG010000001">
    <property type="protein sequence ID" value="MBS4194072.1"/>
    <property type="molecule type" value="Genomic_DNA"/>
</dbReference>
<keyword evidence="1" id="KW-1133">Transmembrane helix</keyword>
<sequence length="84" mass="9356">MTTFLIIAVIFTCIAALVGTLLVGKDISAKMKEYETEGDTLENEIARSHEYESKSISVNIKSLSWIYIVLILVVIFVSIGILLY</sequence>
<protein>
    <submittedName>
        <fullName evidence="2">Uncharacterized protein</fullName>
    </submittedName>
</protein>
<dbReference type="RefSeq" id="WP_213123292.1">
    <property type="nucleotide sequence ID" value="NZ_JAGYPG010000001.1"/>
</dbReference>
<dbReference type="AlphaFoldDB" id="A0A942YF31"/>
<feature type="transmembrane region" description="Helical" evidence="1">
    <location>
        <begin position="6"/>
        <end position="24"/>
    </location>
</feature>
<evidence type="ECO:0000256" key="1">
    <source>
        <dbReference type="SAM" id="Phobius"/>
    </source>
</evidence>